<evidence type="ECO:0000313" key="2">
    <source>
        <dbReference type="Proteomes" id="UP001060215"/>
    </source>
</evidence>
<sequence length="93" mass="9870">MSESAIKESSIIHSNANLGVHGQGLLNLSGPGDCIEAQRLVLLLFYSIHICRVEDILVEGCIAGSVVHFHRARTITIDSLGTISASGMVNIQA</sequence>
<organism evidence="1 2">
    <name type="scientific">Camellia lanceoleosa</name>
    <dbReference type="NCBI Taxonomy" id="1840588"/>
    <lineage>
        <taxon>Eukaryota</taxon>
        <taxon>Viridiplantae</taxon>
        <taxon>Streptophyta</taxon>
        <taxon>Embryophyta</taxon>
        <taxon>Tracheophyta</taxon>
        <taxon>Spermatophyta</taxon>
        <taxon>Magnoliopsida</taxon>
        <taxon>eudicotyledons</taxon>
        <taxon>Gunneridae</taxon>
        <taxon>Pentapetalae</taxon>
        <taxon>asterids</taxon>
        <taxon>Ericales</taxon>
        <taxon>Theaceae</taxon>
        <taxon>Camellia</taxon>
    </lineage>
</organism>
<keyword evidence="2" id="KW-1185">Reference proteome</keyword>
<protein>
    <submittedName>
        <fullName evidence="1">Uncharacterized protein</fullName>
    </submittedName>
</protein>
<proteinExistence type="predicted"/>
<evidence type="ECO:0000313" key="1">
    <source>
        <dbReference type="EMBL" id="KAI8025239.1"/>
    </source>
</evidence>
<accession>A0ACC0IL95</accession>
<dbReference type="EMBL" id="CM045760">
    <property type="protein sequence ID" value="KAI8025239.1"/>
    <property type="molecule type" value="Genomic_DNA"/>
</dbReference>
<gene>
    <name evidence="1" type="ORF">LOK49_LG02G02188</name>
</gene>
<name>A0ACC0IL95_9ERIC</name>
<comment type="caution">
    <text evidence="1">The sequence shown here is derived from an EMBL/GenBank/DDBJ whole genome shotgun (WGS) entry which is preliminary data.</text>
</comment>
<reference evidence="1 2" key="1">
    <citation type="journal article" date="2022" name="Plant J.">
        <title>Chromosome-level genome of Camellia lanceoleosa provides a valuable resource for understanding genome evolution and self-incompatibility.</title>
        <authorList>
            <person name="Gong W."/>
            <person name="Xiao S."/>
            <person name="Wang L."/>
            <person name="Liao Z."/>
            <person name="Chang Y."/>
            <person name="Mo W."/>
            <person name="Hu G."/>
            <person name="Li W."/>
            <person name="Zhao G."/>
            <person name="Zhu H."/>
            <person name="Hu X."/>
            <person name="Ji K."/>
            <person name="Xiang X."/>
            <person name="Song Q."/>
            <person name="Yuan D."/>
            <person name="Jin S."/>
            <person name="Zhang L."/>
        </authorList>
    </citation>
    <scope>NUCLEOTIDE SEQUENCE [LARGE SCALE GENOMIC DNA]</scope>
    <source>
        <strain evidence="1">SQ_2022a</strain>
    </source>
</reference>
<dbReference type="Proteomes" id="UP001060215">
    <property type="component" value="Chromosome 3"/>
</dbReference>